<dbReference type="GO" id="GO:0046854">
    <property type="term" value="P:phosphatidylinositol phosphate biosynthetic process"/>
    <property type="evidence" value="ECO:0007669"/>
    <property type="project" value="InterPro"/>
</dbReference>
<name>A0A6J7IBS1_9ZZZZ</name>
<protein>
    <recommendedName>
        <fullName evidence="4">inositol-phosphate phosphatase</fullName>
        <ecNumber evidence="4">3.1.3.25</ecNumber>
    </recommendedName>
</protein>
<dbReference type="SUPFAM" id="SSF56655">
    <property type="entry name" value="Carbohydrate phosphatase"/>
    <property type="match status" value="1"/>
</dbReference>
<evidence type="ECO:0000313" key="8">
    <source>
        <dbReference type="EMBL" id="CAB4928091.1"/>
    </source>
</evidence>
<reference evidence="8" key="1">
    <citation type="submission" date="2020-05" db="EMBL/GenBank/DDBJ databases">
        <authorList>
            <person name="Chiriac C."/>
            <person name="Salcher M."/>
            <person name="Ghai R."/>
            <person name="Kavagutti S V."/>
        </authorList>
    </citation>
    <scope>NUCLEOTIDE SEQUENCE</scope>
</reference>
<comment type="catalytic activity">
    <reaction evidence="1">
        <text>a myo-inositol phosphate + H2O = myo-inositol + phosphate</text>
        <dbReference type="Rhea" id="RHEA:24056"/>
        <dbReference type="ChEBI" id="CHEBI:15377"/>
        <dbReference type="ChEBI" id="CHEBI:17268"/>
        <dbReference type="ChEBI" id="CHEBI:43474"/>
        <dbReference type="ChEBI" id="CHEBI:84139"/>
        <dbReference type="EC" id="3.1.3.25"/>
    </reaction>
</comment>
<dbReference type="GO" id="GO:0046872">
    <property type="term" value="F:metal ion binding"/>
    <property type="evidence" value="ECO:0007669"/>
    <property type="project" value="UniProtKB-KW"/>
</dbReference>
<dbReference type="PANTHER" id="PTHR20854:SF4">
    <property type="entry name" value="INOSITOL-1-MONOPHOSPHATASE-RELATED"/>
    <property type="match status" value="1"/>
</dbReference>
<keyword evidence="7" id="KW-0460">Magnesium</keyword>
<evidence type="ECO:0000256" key="6">
    <source>
        <dbReference type="ARBA" id="ARBA00022801"/>
    </source>
</evidence>
<keyword evidence="5" id="KW-0479">Metal-binding</keyword>
<evidence type="ECO:0000256" key="5">
    <source>
        <dbReference type="ARBA" id="ARBA00022723"/>
    </source>
</evidence>
<keyword evidence="6" id="KW-0378">Hydrolase</keyword>
<comment type="similarity">
    <text evidence="3">Belongs to the inositol monophosphatase superfamily.</text>
</comment>
<evidence type="ECO:0000256" key="4">
    <source>
        <dbReference type="ARBA" id="ARBA00013106"/>
    </source>
</evidence>
<dbReference type="InterPro" id="IPR000760">
    <property type="entry name" value="Inositol_monophosphatase-like"/>
</dbReference>
<dbReference type="GO" id="GO:0006020">
    <property type="term" value="P:inositol metabolic process"/>
    <property type="evidence" value="ECO:0007669"/>
    <property type="project" value="TreeGrafter"/>
</dbReference>
<evidence type="ECO:0000256" key="2">
    <source>
        <dbReference type="ARBA" id="ARBA00001946"/>
    </source>
</evidence>
<evidence type="ECO:0000256" key="3">
    <source>
        <dbReference type="ARBA" id="ARBA00009759"/>
    </source>
</evidence>
<dbReference type="InterPro" id="IPR020550">
    <property type="entry name" value="Inositol_monophosphatase_CS"/>
</dbReference>
<accession>A0A6J7IBS1</accession>
<comment type="cofactor">
    <cofactor evidence="2">
        <name>Mg(2+)</name>
        <dbReference type="ChEBI" id="CHEBI:18420"/>
    </cofactor>
</comment>
<dbReference type="PROSITE" id="PS00629">
    <property type="entry name" value="IMP_1"/>
    <property type="match status" value="1"/>
</dbReference>
<dbReference type="EC" id="3.1.3.25" evidence="4"/>
<sequence>MTPVPLADLLARHRLLDLAWKAANAAAAYLHDERPDALVVDTKSSPTDAVTEMDRGAEARLIEILLGARPADGLLGEEGGERPGTSGVRWVVDPLDGTVNYLYRIPSWAVSVAAEAEGESEIGVVVAPALGEAYIGIRGGGAWSIQGDRARPIAVRECSSLANALVSTGFGYSAERRVEQAAVVLGLAPLVRDFRRGGAAVVDLCWLACGRIDGHYERGLNRWDIAAGGLIALEAGAMVGGLRSADPYEGTFVAAVPGIDVELRSALGAVGAGT</sequence>
<dbReference type="InterPro" id="IPR033942">
    <property type="entry name" value="IMPase"/>
</dbReference>
<dbReference type="AlphaFoldDB" id="A0A6J7IBS1"/>
<dbReference type="Pfam" id="PF00459">
    <property type="entry name" value="Inositol_P"/>
    <property type="match status" value="1"/>
</dbReference>
<dbReference type="PROSITE" id="PS00630">
    <property type="entry name" value="IMP_2"/>
    <property type="match status" value="1"/>
</dbReference>
<gene>
    <name evidence="8" type="ORF">UFOPK3772_00077</name>
</gene>
<dbReference type="GO" id="GO:0007165">
    <property type="term" value="P:signal transduction"/>
    <property type="evidence" value="ECO:0007669"/>
    <property type="project" value="TreeGrafter"/>
</dbReference>
<proteinExistence type="inferred from homology"/>
<dbReference type="GO" id="GO:0008934">
    <property type="term" value="F:inositol monophosphate 1-phosphatase activity"/>
    <property type="evidence" value="ECO:0007669"/>
    <property type="project" value="InterPro"/>
</dbReference>
<dbReference type="Gene3D" id="3.30.540.10">
    <property type="entry name" value="Fructose-1,6-Bisphosphatase, subunit A, domain 1"/>
    <property type="match status" value="1"/>
</dbReference>
<dbReference type="Gene3D" id="3.40.190.80">
    <property type="match status" value="1"/>
</dbReference>
<dbReference type="InterPro" id="IPR020583">
    <property type="entry name" value="Inositol_monoP_metal-BS"/>
</dbReference>
<dbReference type="CDD" id="cd01639">
    <property type="entry name" value="IMPase"/>
    <property type="match status" value="1"/>
</dbReference>
<dbReference type="EMBL" id="CAFBNE010000002">
    <property type="protein sequence ID" value="CAB4928091.1"/>
    <property type="molecule type" value="Genomic_DNA"/>
</dbReference>
<evidence type="ECO:0000256" key="1">
    <source>
        <dbReference type="ARBA" id="ARBA00001033"/>
    </source>
</evidence>
<dbReference type="PRINTS" id="PR00377">
    <property type="entry name" value="IMPHPHTASES"/>
</dbReference>
<evidence type="ECO:0000256" key="7">
    <source>
        <dbReference type="ARBA" id="ARBA00022842"/>
    </source>
</evidence>
<organism evidence="8">
    <name type="scientific">freshwater metagenome</name>
    <dbReference type="NCBI Taxonomy" id="449393"/>
    <lineage>
        <taxon>unclassified sequences</taxon>
        <taxon>metagenomes</taxon>
        <taxon>ecological metagenomes</taxon>
    </lineage>
</organism>
<dbReference type="PANTHER" id="PTHR20854">
    <property type="entry name" value="INOSITOL MONOPHOSPHATASE"/>
    <property type="match status" value="1"/>
</dbReference>